<comment type="similarity">
    <text evidence="2">Belongs to the major facilitator superfamily. Monocarboxylate porter (TC 2.A.1.13) family.</text>
</comment>
<feature type="domain" description="Major facilitator superfamily (MFS) profile" evidence="5">
    <location>
        <begin position="275"/>
        <end position="462"/>
    </location>
</feature>
<dbReference type="InterPro" id="IPR050327">
    <property type="entry name" value="Proton-linked_MCT"/>
</dbReference>
<dbReference type="InterPro" id="IPR011701">
    <property type="entry name" value="MFS"/>
</dbReference>
<dbReference type="EMBL" id="KV419400">
    <property type="protein sequence ID" value="KZS95795.1"/>
    <property type="molecule type" value="Genomic_DNA"/>
</dbReference>
<comment type="subcellular location">
    <subcellularLocation>
        <location evidence="1">Membrane</location>
        <topology evidence="1">Multi-pass membrane protein</topology>
    </subcellularLocation>
</comment>
<dbReference type="GO" id="GO:0016020">
    <property type="term" value="C:membrane"/>
    <property type="evidence" value="ECO:0007669"/>
    <property type="project" value="UniProtKB-SubCell"/>
</dbReference>
<accession>A0A164XAX8</accession>
<dbReference type="GO" id="GO:0022857">
    <property type="term" value="F:transmembrane transporter activity"/>
    <property type="evidence" value="ECO:0007669"/>
    <property type="project" value="InterPro"/>
</dbReference>
<keyword evidence="4" id="KW-0472">Membrane</keyword>
<feature type="transmembrane region" description="Helical" evidence="4">
    <location>
        <begin position="158"/>
        <end position="183"/>
    </location>
</feature>
<evidence type="ECO:0000256" key="3">
    <source>
        <dbReference type="SAM" id="MobiDB-lite"/>
    </source>
</evidence>
<dbReference type="AlphaFoldDB" id="A0A164XAX8"/>
<evidence type="ECO:0000313" key="7">
    <source>
        <dbReference type="Proteomes" id="UP000076722"/>
    </source>
</evidence>
<reference evidence="6 7" key="1">
    <citation type="journal article" date="2016" name="Mol. Biol. Evol.">
        <title>Comparative Genomics of Early-Diverging Mushroom-Forming Fungi Provides Insights into the Origins of Lignocellulose Decay Capabilities.</title>
        <authorList>
            <person name="Nagy L.G."/>
            <person name="Riley R."/>
            <person name="Tritt A."/>
            <person name="Adam C."/>
            <person name="Daum C."/>
            <person name="Floudas D."/>
            <person name="Sun H."/>
            <person name="Yadav J.S."/>
            <person name="Pangilinan J."/>
            <person name="Larsson K.H."/>
            <person name="Matsuura K."/>
            <person name="Barry K."/>
            <person name="Labutti K."/>
            <person name="Kuo R."/>
            <person name="Ohm R.A."/>
            <person name="Bhattacharya S.S."/>
            <person name="Shirouzu T."/>
            <person name="Yoshinaga Y."/>
            <person name="Martin F.M."/>
            <person name="Grigoriev I.V."/>
            <person name="Hibbett D.S."/>
        </authorList>
    </citation>
    <scope>NUCLEOTIDE SEQUENCE [LARGE SCALE GENOMIC DNA]</scope>
    <source>
        <strain evidence="6 7">HHB9708</strain>
    </source>
</reference>
<feature type="transmembrane region" description="Helical" evidence="4">
    <location>
        <begin position="227"/>
        <end position="247"/>
    </location>
</feature>
<keyword evidence="4" id="KW-1133">Transmembrane helix</keyword>
<feature type="transmembrane region" description="Helical" evidence="4">
    <location>
        <begin position="310"/>
        <end position="334"/>
    </location>
</feature>
<evidence type="ECO:0000259" key="5">
    <source>
        <dbReference type="PROSITE" id="PS50850"/>
    </source>
</evidence>
<dbReference type="Gene3D" id="1.20.1250.20">
    <property type="entry name" value="MFS general substrate transporter like domains"/>
    <property type="match status" value="2"/>
</dbReference>
<keyword evidence="7" id="KW-1185">Reference proteome</keyword>
<proteinExistence type="inferred from homology"/>
<feature type="transmembrane region" description="Helical" evidence="4">
    <location>
        <begin position="400"/>
        <end position="418"/>
    </location>
</feature>
<feature type="region of interest" description="Disordered" evidence="3">
    <location>
        <begin position="1"/>
        <end position="56"/>
    </location>
</feature>
<organism evidence="6 7">
    <name type="scientific">Sistotremastrum niveocremeum HHB9708</name>
    <dbReference type="NCBI Taxonomy" id="1314777"/>
    <lineage>
        <taxon>Eukaryota</taxon>
        <taxon>Fungi</taxon>
        <taxon>Dikarya</taxon>
        <taxon>Basidiomycota</taxon>
        <taxon>Agaricomycotina</taxon>
        <taxon>Agaricomycetes</taxon>
        <taxon>Sistotremastrales</taxon>
        <taxon>Sistotremastraceae</taxon>
        <taxon>Sertulicium</taxon>
        <taxon>Sertulicium niveocremeum</taxon>
    </lineage>
</organism>
<feature type="transmembrane region" description="Helical" evidence="4">
    <location>
        <begin position="105"/>
        <end position="123"/>
    </location>
</feature>
<dbReference type="PANTHER" id="PTHR11360">
    <property type="entry name" value="MONOCARBOXYLATE TRANSPORTER"/>
    <property type="match status" value="1"/>
</dbReference>
<dbReference type="Pfam" id="PF07690">
    <property type="entry name" value="MFS_1"/>
    <property type="match status" value="2"/>
</dbReference>
<dbReference type="PROSITE" id="PS50850">
    <property type="entry name" value="MFS"/>
    <property type="match status" value="1"/>
</dbReference>
<dbReference type="Proteomes" id="UP000076722">
    <property type="component" value="Unassembled WGS sequence"/>
</dbReference>
<evidence type="ECO:0000256" key="2">
    <source>
        <dbReference type="ARBA" id="ARBA00006727"/>
    </source>
</evidence>
<feature type="transmembrane region" description="Helical" evidence="4">
    <location>
        <begin position="267"/>
        <end position="290"/>
    </location>
</feature>
<feature type="compositionally biased region" description="Polar residues" evidence="3">
    <location>
        <begin position="14"/>
        <end position="33"/>
    </location>
</feature>
<protein>
    <submittedName>
        <fullName evidence="6">MFS general substrate transporter</fullName>
    </submittedName>
</protein>
<dbReference type="InterPro" id="IPR036259">
    <property type="entry name" value="MFS_trans_sf"/>
</dbReference>
<feature type="transmembrane region" description="Helical" evidence="4">
    <location>
        <begin position="341"/>
        <end position="359"/>
    </location>
</feature>
<dbReference type="InterPro" id="IPR020846">
    <property type="entry name" value="MFS_dom"/>
</dbReference>
<evidence type="ECO:0000313" key="6">
    <source>
        <dbReference type="EMBL" id="KZS95795.1"/>
    </source>
</evidence>
<feature type="transmembrane region" description="Helical" evidence="4">
    <location>
        <begin position="430"/>
        <end position="452"/>
    </location>
</feature>
<dbReference type="PANTHER" id="PTHR11360:SF177">
    <property type="entry name" value="RIBOFLAVIN TRANSPORTER MCH5"/>
    <property type="match status" value="1"/>
</dbReference>
<feature type="transmembrane region" description="Helical" evidence="4">
    <location>
        <begin position="365"/>
        <end position="388"/>
    </location>
</feature>
<feature type="transmembrane region" description="Helical" evidence="4">
    <location>
        <begin position="195"/>
        <end position="215"/>
    </location>
</feature>
<dbReference type="SUPFAM" id="SSF103473">
    <property type="entry name" value="MFS general substrate transporter"/>
    <property type="match status" value="1"/>
</dbReference>
<dbReference type="OrthoDB" id="6509908at2759"/>
<keyword evidence="4" id="KW-0812">Transmembrane</keyword>
<dbReference type="CDD" id="cd17352">
    <property type="entry name" value="MFS_MCT_SLC16"/>
    <property type="match status" value="1"/>
</dbReference>
<name>A0A164XAX8_9AGAM</name>
<feature type="transmembrane region" description="Helical" evidence="4">
    <location>
        <begin position="65"/>
        <end position="85"/>
    </location>
</feature>
<sequence length="462" mass="49376">MDDSAHTPGPVDQISRQSMGEYQTARSSSSGSKTKLADAAEPKSVPQVPIDEDLPSPPPDGGLHAWLVAAGAFGLIMASGGMIVAWGTFQGYYQDNQLSTSTPSAIAWIGSIQYALGYLPCLLSGRLFDLGYSRSLLYVGSVSVVAANFLTAQCTQYYQFLLTQGILLGIGSSVVYTPAIGFISQWCRKLSHRRPLIFAFTSMGNALGGIIYPIMFVKLQPKIGFQWTMRVFGFISLALCVFALLTLRDRRSLINVTATKAPKFFELHGTLTSAPYVSYTFAIFVAYLGLFTPLTFISDQAQTLGISPSFGTYLVAIVNGSTIIGRLTCGVVAVRFGALNLMIVSTTLAMVFTYAWAYTTTIPSYVVVSCLYGISLGGFVSLFPVPAAQMGPLEDVGRRTGLLLTILAIGAIVGPPIAGAAKGNRPNYHIASLYAGSTIAVAAGIMLLAKYFQTGRLVRSRV</sequence>
<gene>
    <name evidence="6" type="ORF">SISNIDRAFT_451413</name>
</gene>
<evidence type="ECO:0000256" key="4">
    <source>
        <dbReference type="SAM" id="Phobius"/>
    </source>
</evidence>
<evidence type="ECO:0000256" key="1">
    <source>
        <dbReference type="ARBA" id="ARBA00004141"/>
    </source>
</evidence>